<accession>A0A101JID6</accession>
<evidence type="ECO:0000313" key="1">
    <source>
        <dbReference type="EMBL" id="KUL27364.1"/>
    </source>
</evidence>
<dbReference type="SUPFAM" id="SSF117987">
    <property type="entry name" value="CRISPR-associated protein"/>
    <property type="match status" value="2"/>
</dbReference>
<evidence type="ECO:0000313" key="2">
    <source>
        <dbReference type="Proteomes" id="UP000053923"/>
    </source>
</evidence>
<proteinExistence type="predicted"/>
<dbReference type="AlphaFoldDB" id="A0A101JID6"/>
<dbReference type="SMART" id="SM01101">
    <property type="entry name" value="CRISPR_assoc"/>
    <property type="match status" value="1"/>
</dbReference>
<dbReference type="Gene3D" id="3.30.70.1200">
    <property type="entry name" value="Crispr-associated protein, domain 1"/>
    <property type="match status" value="1"/>
</dbReference>
<dbReference type="OrthoDB" id="9795689at2"/>
<protein>
    <recommendedName>
        <fullName evidence="3">Type I-E CRISPR-associated protein Cas6/Cse3/CasE</fullName>
    </recommendedName>
</protein>
<reference evidence="2" key="1">
    <citation type="submission" date="2015-10" db="EMBL/GenBank/DDBJ databases">
        <authorList>
            <person name="Ju K.-S."/>
            <person name="Doroghazi J.R."/>
            <person name="Metcalf W.W."/>
        </authorList>
    </citation>
    <scope>NUCLEOTIDE SEQUENCE [LARGE SCALE GENOMIC DNA]</scope>
    <source>
        <strain evidence="2">NRRL 3151</strain>
    </source>
</reference>
<gene>
    <name evidence="1" type="ORF">ADL12_30425</name>
</gene>
<keyword evidence="2" id="KW-1185">Reference proteome</keyword>
<sequence length="222" mass="24240">MTLTATLTRIRLNPASRAVRRDLADRVQLHKTLMRLTPGTPSPHPRRDAGLLFRLETDPDEPTLLVQTTRPPNLAGLPAHYGTTATRDLTPVLAALQPGRRVRYRITATPVRHTPGTPYGQRLDGTVLRRRGIPTALDGTAAAAWWQRRAGQAGLDLDDITLTPRTFELSTLSARLPGLDHHLIRFDGHARITDARLLAEAVCRGIGRAQSYGAGLLSLAPA</sequence>
<organism evidence="1 2">
    <name type="scientific">Streptomyces regalis</name>
    <dbReference type="NCBI Taxonomy" id="68262"/>
    <lineage>
        <taxon>Bacteria</taxon>
        <taxon>Bacillati</taxon>
        <taxon>Actinomycetota</taxon>
        <taxon>Actinomycetes</taxon>
        <taxon>Kitasatosporales</taxon>
        <taxon>Streptomycetaceae</taxon>
        <taxon>Streptomyces</taxon>
    </lineage>
</organism>
<dbReference type="NCBIfam" id="TIGR01907">
    <property type="entry name" value="casE_Cse3"/>
    <property type="match status" value="1"/>
</dbReference>
<dbReference type="Gene3D" id="3.30.70.1210">
    <property type="entry name" value="Crispr-associated protein, domain 2"/>
    <property type="match status" value="1"/>
</dbReference>
<dbReference type="InterPro" id="IPR010179">
    <property type="entry name" value="CRISPR-assoc_prot_Cse3"/>
</dbReference>
<name>A0A101JID6_9ACTN</name>
<dbReference type="CDD" id="cd09727">
    <property type="entry name" value="Cas6_I-E"/>
    <property type="match status" value="1"/>
</dbReference>
<dbReference type="Proteomes" id="UP000053923">
    <property type="component" value="Unassembled WGS sequence"/>
</dbReference>
<dbReference type="EMBL" id="LLZG01000355">
    <property type="protein sequence ID" value="KUL27364.1"/>
    <property type="molecule type" value="Genomic_DNA"/>
</dbReference>
<evidence type="ECO:0008006" key="3">
    <source>
        <dbReference type="Google" id="ProtNLM"/>
    </source>
</evidence>
<dbReference type="Pfam" id="PF08798">
    <property type="entry name" value="CRISPR_assoc"/>
    <property type="match status" value="1"/>
</dbReference>
<dbReference type="RefSeq" id="WP_062707477.1">
    <property type="nucleotide sequence ID" value="NZ_LLZG01000355.1"/>
</dbReference>
<comment type="caution">
    <text evidence="1">The sequence shown here is derived from an EMBL/GenBank/DDBJ whole genome shotgun (WGS) entry which is preliminary data.</text>
</comment>